<protein>
    <submittedName>
        <fullName evidence="1">Uncharacterized protein</fullName>
    </submittedName>
</protein>
<comment type="caution">
    <text evidence="1">The sequence shown here is derived from an EMBL/GenBank/DDBJ whole genome shotgun (WGS) entry which is preliminary data.</text>
</comment>
<gene>
    <name evidence="1" type="ORF">PXEA_LOCUS35902</name>
</gene>
<evidence type="ECO:0000313" key="1">
    <source>
        <dbReference type="EMBL" id="VEL42462.1"/>
    </source>
</evidence>
<dbReference type="Proteomes" id="UP000784294">
    <property type="component" value="Unassembled WGS sequence"/>
</dbReference>
<evidence type="ECO:0000313" key="2">
    <source>
        <dbReference type="Proteomes" id="UP000784294"/>
    </source>
</evidence>
<dbReference type="EMBL" id="CAAALY010274534">
    <property type="protein sequence ID" value="VEL42462.1"/>
    <property type="molecule type" value="Genomic_DNA"/>
</dbReference>
<organism evidence="1 2">
    <name type="scientific">Protopolystoma xenopodis</name>
    <dbReference type="NCBI Taxonomy" id="117903"/>
    <lineage>
        <taxon>Eukaryota</taxon>
        <taxon>Metazoa</taxon>
        <taxon>Spiralia</taxon>
        <taxon>Lophotrochozoa</taxon>
        <taxon>Platyhelminthes</taxon>
        <taxon>Monogenea</taxon>
        <taxon>Polyopisthocotylea</taxon>
        <taxon>Polystomatidea</taxon>
        <taxon>Polystomatidae</taxon>
        <taxon>Protopolystoma</taxon>
    </lineage>
</organism>
<name>A0A448XQM7_9PLAT</name>
<proteinExistence type="predicted"/>
<reference evidence="1" key="1">
    <citation type="submission" date="2018-11" db="EMBL/GenBank/DDBJ databases">
        <authorList>
            <consortium name="Pathogen Informatics"/>
        </authorList>
    </citation>
    <scope>NUCLEOTIDE SEQUENCE</scope>
</reference>
<sequence length="201" mass="22093">MPTIVHCSTLHLQSLPQLLPRTKWNANSLVEETGGSHQNVSFDIFSTAPSSLATFNFLLANPHSFARKSTLYILHFSPSNSHSSTSTLHSSLLTLYFFEPIKPLKCPLCAFPGSRGAEQDVAADEKKKRVSNSRNPALETSVQSAQYRLPMTRCPVVCSRSQDLTHQLAIAVRTAAKHRILRTSSGPGRADARGRTVFATF</sequence>
<dbReference type="AlphaFoldDB" id="A0A448XQM7"/>
<accession>A0A448XQM7</accession>
<keyword evidence="2" id="KW-1185">Reference proteome</keyword>